<dbReference type="EMBL" id="FZOB01000001">
    <property type="protein sequence ID" value="SNR60865.1"/>
    <property type="molecule type" value="Genomic_DNA"/>
</dbReference>
<evidence type="ECO:0000256" key="2">
    <source>
        <dbReference type="ARBA" id="ARBA00022676"/>
    </source>
</evidence>
<dbReference type="SUPFAM" id="SSF53448">
    <property type="entry name" value="Nucleotide-diphospho-sugar transferases"/>
    <property type="match status" value="1"/>
</dbReference>
<evidence type="ECO:0000256" key="1">
    <source>
        <dbReference type="ARBA" id="ARBA00006739"/>
    </source>
</evidence>
<keyword evidence="2" id="KW-0328">Glycosyltransferase</keyword>
<proteinExistence type="inferred from homology"/>
<organism evidence="6 7">
    <name type="scientific">Desulfurobacterium atlanticum</name>
    <dbReference type="NCBI Taxonomy" id="240169"/>
    <lineage>
        <taxon>Bacteria</taxon>
        <taxon>Pseudomonadati</taxon>
        <taxon>Aquificota</taxon>
        <taxon>Aquificia</taxon>
        <taxon>Desulfurobacteriales</taxon>
        <taxon>Desulfurobacteriaceae</taxon>
        <taxon>Desulfurobacterium</taxon>
    </lineage>
</organism>
<protein>
    <recommendedName>
        <fullName evidence="5">Glycosyltransferase 2-like domain-containing protein</fullName>
    </recommendedName>
</protein>
<evidence type="ECO:0000259" key="5">
    <source>
        <dbReference type="Pfam" id="PF00535"/>
    </source>
</evidence>
<feature type="domain" description="Glycosyltransferase 2-like" evidence="5">
    <location>
        <begin position="117"/>
        <end position="177"/>
    </location>
</feature>
<keyword evidence="4" id="KW-0472">Membrane</keyword>
<feature type="domain" description="Glycosyltransferase 2-like" evidence="5">
    <location>
        <begin position="9"/>
        <end position="61"/>
    </location>
</feature>
<dbReference type="PANTHER" id="PTHR43179:SF12">
    <property type="entry name" value="GALACTOFURANOSYLTRANSFERASE GLFT2"/>
    <property type="match status" value="1"/>
</dbReference>
<reference evidence="7" key="1">
    <citation type="submission" date="2017-06" db="EMBL/GenBank/DDBJ databases">
        <authorList>
            <person name="Varghese N."/>
            <person name="Submissions S."/>
        </authorList>
    </citation>
    <scope>NUCLEOTIDE SEQUENCE [LARGE SCALE GENOMIC DNA]</scope>
    <source>
        <strain evidence="7">DSM 15668</strain>
    </source>
</reference>
<keyword evidence="4" id="KW-0812">Transmembrane</keyword>
<evidence type="ECO:0000313" key="6">
    <source>
        <dbReference type="EMBL" id="SNR60865.1"/>
    </source>
</evidence>
<dbReference type="Pfam" id="PF00535">
    <property type="entry name" value="Glycos_transf_2"/>
    <property type="match status" value="2"/>
</dbReference>
<dbReference type="InterPro" id="IPR001173">
    <property type="entry name" value="Glyco_trans_2-like"/>
</dbReference>
<evidence type="ECO:0000256" key="3">
    <source>
        <dbReference type="ARBA" id="ARBA00022679"/>
    </source>
</evidence>
<accession>A0A238XPF9</accession>
<name>A0A238XPF9_9BACT</name>
<dbReference type="GO" id="GO:0016757">
    <property type="term" value="F:glycosyltransferase activity"/>
    <property type="evidence" value="ECO:0007669"/>
    <property type="project" value="UniProtKB-KW"/>
</dbReference>
<feature type="transmembrane region" description="Helical" evidence="4">
    <location>
        <begin position="325"/>
        <end position="341"/>
    </location>
</feature>
<sequence length="358" mass="41677">MSKFPKVYIIILNYNGWADTIECLESVLINDYPNYQVIVIDNNSPNNSMEYIKKWAEGKLNVWVKPDHPLRHLSFPPIKKPITYVYYTREEAEKGGNSKLEANLNRKMPEGITTKYPLVFIQAGKNLGFAGGNNVGIRYALTKNDFEYIWFLNNDTVIEKDALSKMVQKFEKYKKEGKKVGILGSKLLYYDRPEIIQGIGGIYNKWFAVAKHLGIFEEDKGQYDNEEVIDKIDYIIGASMLVSKEFIEEVGVMCEDYFLYFEEMDWTLRGKKKGYQLGYCWKSKVYHKEGGSIGSSSKGNKKSEIADYYGLRNRIVFTKKFYPKYLWSVYLGFVVVIWNRVRRGQIKIIPKILKILFI</sequence>
<dbReference type="PANTHER" id="PTHR43179">
    <property type="entry name" value="RHAMNOSYLTRANSFERASE WBBL"/>
    <property type="match status" value="1"/>
</dbReference>
<dbReference type="CDD" id="cd04186">
    <property type="entry name" value="GT_2_like_c"/>
    <property type="match status" value="1"/>
</dbReference>
<gene>
    <name evidence="6" type="ORF">SAMN06265340_101157</name>
</gene>
<keyword evidence="7" id="KW-1185">Reference proteome</keyword>
<dbReference type="Gene3D" id="3.90.550.10">
    <property type="entry name" value="Spore Coat Polysaccharide Biosynthesis Protein SpsA, Chain A"/>
    <property type="match status" value="1"/>
</dbReference>
<evidence type="ECO:0000313" key="7">
    <source>
        <dbReference type="Proteomes" id="UP000198405"/>
    </source>
</evidence>
<comment type="similarity">
    <text evidence="1">Belongs to the glycosyltransferase 2 family.</text>
</comment>
<keyword evidence="4" id="KW-1133">Transmembrane helix</keyword>
<dbReference type="Proteomes" id="UP000198405">
    <property type="component" value="Unassembled WGS sequence"/>
</dbReference>
<dbReference type="OrthoDB" id="8335at2"/>
<evidence type="ECO:0000256" key="4">
    <source>
        <dbReference type="SAM" id="Phobius"/>
    </source>
</evidence>
<keyword evidence="3" id="KW-0808">Transferase</keyword>
<dbReference type="InterPro" id="IPR029044">
    <property type="entry name" value="Nucleotide-diphossugar_trans"/>
</dbReference>
<dbReference type="AlphaFoldDB" id="A0A238XPF9"/>